<name>A0A8J2SLA0_9STRA</name>
<feature type="region of interest" description="Disordered" evidence="1">
    <location>
        <begin position="142"/>
        <end position="165"/>
    </location>
</feature>
<sequence length="339" mass="34554">MRFARITSRHVLSSERAQVHSLATTGPSRVLATTAAPSSDTDSFCEPNSTFMAFADGAARGNFTSTSMRSGVSRHSHLSGVSPSILPPVGQYVCRSGSLSSGTTSSNRSSSMSSSSAFSSTVSSRASPLSLLSAASSSSLLSTSSSSSSTRSAPNTSTPAAQSLTFNSSSSNTTCACAGTCGSAPSPKAQSGPARISTRSWGAIVATQASQARVASPDPPPSVNSNVLFGCSAPILSPRHHQLPCFSASQAVQRTLHSAPGGGFGPPRGGVSRRTQHAPLPFERSSQPCGAALGAVMRFLGVWWKAWAACVAQRSAAAAALALIAHTAAKSCRFSLQLL</sequence>
<dbReference type="EMBL" id="CAKKNE010000002">
    <property type="protein sequence ID" value="CAH0368539.1"/>
    <property type="molecule type" value="Genomic_DNA"/>
</dbReference>
<evidence type="ECO:0000313" key="2">
    <source>
        <dbReference type="EMBL" id="CAH0368539.1"/>
    </source>
</evidence>
<organism evidence="2 3">
    <name type="scientific">Pelagomonas calceolata</name>
    <dbReference type="NCBI Taxonomy" id="35677"/>
    <lineage>
        <taxon>Eukaryota</taxon>
        <taxon>Sar</taxon>
        <taxon>Stramenopiles</taxon>
        <taxon>Ochrophyta</taxon>
        <taxon>Pelagophyceae</taxon>
        <taxon>Pelagomonadales</taxon>
        <taxon>Pelagomonadaceae</taxon>
        <taxon>Pelagomonas</taxon>
    </lineage>
</organism>
<feature type="region of interest" description="Disordered" evidence="1">
    <location>
        <begin position="97"/>
        <end position="118"/>
    </location>
</feature>
<comment type="caution">
    <text evidence="2">The sequence shown here is derived from an EMBL/GenBank/DDBJ whole genome shotgun (WGS) entry which is preliminary data.</text>
</comment>
<evidence type="ECO:0000313" key="3">
    <source>
        <dbReference type="Proteomes" id="UP000789595"/>
    </source>
</evidence>
<keyword evidence="3" id="KW-1185">Reference proteome</keyword>
<dbReference type="AlphaFoldDB" id="A0A8J2SLA0"/>
<protein>
    <submittedName>
        <fullName evidence="2">Uncharacterized protein</fullName>
    </submittedName>
</protein>
<dbReference type="Proteomes" id="UP000789595">
    <property type="component" value="Unassembled WGS sequence"/>
</dbReference>
<reference evidence="2" key="1">
    <citation type="submission" date="2021-11" db="EMBL/GenBank/DDBJ databases">
        <authorList>
            <consortium name="Genoscope - CEA"/>
            <person name="William W."/>
        </authorList>
    </citation>
    <scope>NUCLEOTIDE SEQUENCE</scope>
</reference>
<evidence type="ECO:0000256" key="1">
    <source>
        <dbReference type="SAM" id="MobiDB-lite"/>
    </source>
</evidence>
<accession>A0A8J2SLA0</accession>
<gene>
    <name evidence="2" type="ORF">PECAL_2P16070</name>
</gene>
<proteinExistence type="predicted"/>